<keyword evidence="2" id="KW-0472">Membrane</keyword>
<evidence type="ECO:0000259" key="3">
    <source>
        <dbReference type="Pfam" id="PF20684"/>
    </source>
</evidence>
<feature type="transmembrane region" description="Helical" evidence="2">
    <location>
        <begin position="82"/>
        <end position="101"/>
    </location>
</feature>
<dbReference type="EMBL" id="JASUXU010000380">
    <property type="protein sequence ID" value="KAK0301560.1"/>
    <property type="molecule type" value="Genomic_DNA"/>
</dbReference>
<protein>
    <recommendedName>
        <fullName evidence="3">Rhodopsin domain-containing protein</fullName>
    </recommendedName>
</protein>
<proteinExistence type="predicted"/>
<feature type="transmembrane region" description="Helical" evidence="2">
    <location>
        <begin position="17"/>
        <end position="38"/>
    </location>
</feature>
<comment type="caution">
    <text evidence="4">The sequence shown here is derived from an EMBL/GenBank/DDBJ whole genome shotgun (WGS) entry which is preliminary data.</text>
</comment>
<feature type="compositionally biased region" description="Polar residues" evidence="1">
    <location>
        <begin position="250"/>
        <end position="260"/>
    </location>
</feature>
<feature type="region of interest" description="Disordered" evidence="1">
    <location>
        <begin position="169"/>
        <end position="189"/>
    </location>
</feature>
<dbReference type="AlphaFoldDB" id="A0AAN6F6I5"/>
<reference evidence="4" key="1">
    <citation type="submission" date="2021-12" db="EMBL/GenBank/DDBJ databases">
        <title>Black yeast isolated from Biological Soil Crust.</title>
        <authorList>
            <person name="Kurbessoian T."/>
        </authorList>
    </citation>
    <scope>NUCLEOTIDE SEQUENCE</scope>
    <source>
        <strain evidence="4">CCFEE 5208</strain>
    </source>
</reference>
<dbReference type="PANTHER" id="PTHR39614:SF2">
    <property type="entry name" value="INTEGRAL MEMBRANE PROTEIN"/>
    <property type="match status" value="1"/>
</dbReference>
<organism evidence="4 5">
    <name type="scientific">Friedmanniomyces endolithicus</name>
    <dbReference type="NCBI Taxonomy" id="329885"/>
    <lineage>
        <taxon>Eukaryota</taxon>
        <taxon>Fungi</taxon>
        <taxon>Dikarya</taxon>
        <taxon>Ascomycota</taxon>
        <taxon>Pezizomycotina</taxon>
        <taxon>Dothideomycetes</taxon>
        <taxon>Dothideomycetidae</taxon>
        <taxon>Mycosphaerellales</taxon>
        <taxon>Teratosphaeriaceae</taxon>
        <taxon>Friedmanniomyces</taxon>
    </lineage>
</organism>
<evidence type="ECO:0000313" key="4">
    <source>
        <dbReference type="EMBL" id="KAK0301560.1"/>
    </source>
</evidence>
<feature type="transmembrane region" description="Helical" evidence="2">
    <location>
        <begin position="50"/>
        <end position="70"/>
    </location>
</feature>
<evidence type="ECO:0000313" key="5">
    <source>
        <dbReference type="Proteomes" id="UP001168146"/>
    </source>
</evidence>
<evidence type="ECO:0000256" key="1">
    <source>
        <dbReference type="SAM" id="MobiDB-lite"/>
    </source>
</evidence>
<feature type="domain" description="Rhodopsin" evidence="3">
    <location>
        <begin position="3"/>
        <end position="143"/>
    </location>
</feature>
<evidence type="ECO:0000256" key="2">
    <source>
        <dbReference type="SAM" id="Phobius"/>
    </source>
</evidence>
<dbReference type="InterPro" id="IPR049326">
    <property type="entry name" value="Rhodopsin_dom_fungi"/>
</dbReference>
<dbReference type="Proteomes" id="UP001168146">
    <property type="component" value="Unassembled WGS sequence"/>
</dbReference>
<keyword evidence="2" id="KW-1133">Transmembrane helix</keyword>
<feature type="region of interest" description="Disordered" evidence="1">
    <location>
        <begin position="220"/>
        <end position="261"/>
    </location>
</feature>
<sequence>MFLFLLRVTPVKRQRQVILFTLGLIAAWTFAALISIALQCARQLSAWEALEVIGSLFEVAIVILALWVVWSVQLRFEDKFVIVSAFSFRLGLLVATGFRLASFDKLGFTVDPTLLEASYVCWTQTEMNYSVISATIPIATKFVKELNTHYGAAHGVPSNGNAYGPAYGSVSHVRSKRPRGTMRSDDVPLSTLKPGRKKISEIADSWDQFHYLGSEEDISNRNEIRGTQHPPDFSIETSARGTDQAKSRPVDSTSVESGESQRMIIRKSVAWHVRRD</sequence>
<dbReference type="PANTHER" id="PTHR39614">
    <property type="entry name" value="INTEGRAL MEMBRANE PROTEIN"/>
    <property type="match status" value="1"/>
</dbReference>
<keyword evidence="2" id="KW-0812">Transmembrane</keyword>
<gene>
    <name evidence="4" type="ORF">LTR82_018249</name>
</gene>
<dbReference type="Pfam" id="PF20684">
    <property type="entry name" value="Fung_rhodopsin"/>
    <property type="match status" value="1"/>
</dbReference>
<name>A0AAN6F6I5_9PEZI</name>
<accession>A0AAN6F6I5</accession>